<dbReference type="EMBL" id="SAUN01000001">
    <property type="protein sequence ID" value="RVX47627.1"/>
    <property type="molecule type" value="Genomic_DNA"/>
</dbReference>
<dbReference type="Proteomes" id="UP000284824">
    <property type="component" value="Unassembled WGS sequence"/>
</dbReference>
<keyword evidence="3" id="KW-1185">Reference proteome</keyword>
<dbReference type="InterPro" id="IPR029063">
    <property type="entry name" value="SAM-dependent_MTases_sf"/>
</dbReference>
<comment type="caution">
    <text evidence="2">The sequence shown here is derived from an EMBL/GenBank/DDBJ whole genome shotgun (WGS) entry which is preliminary data.</text>
</comment>
<organism evidence="2 3">
    <name type="scientific">Nonomuraea polychroma</name>
    <dbReference type="NCBI Taxonomy" id="46176"/>
    <lineage>
        <taxon>Bacteria</taxon>
        <taxon>Bacillati</taxon>
        <taxon>Actinomycetota</taxon>
        <taxon>Actinomycetes</taxon>
        <taxon>Streptosporangiales</taxon>
        <taxon>Streptosporangiaceae</taxon>
        <taxon>Nonomuraea</taxon>
    </lineage>
</organism>
<keyword evidence="2" id="KW-0489">Methyltransferase</keyword>
<keyword evidence="2" id="KW-0808">Transferase</keyword>
<sequence>MLAAMSNTDLIQVLDAADAMPAVARLRARSYELLDLQEGAGVLDVGCGAGRAVGELAERGARATGVDLSEEMIAVARERWPQADFRVGDACDLPLGDGAVAGYRADKVFHLLADAAKALAEARRVLAPGGRAVLIGQDWDTLVIDSDDPALTRTIVHARADLLPDPRAARRYRNLLLDAGFEDVAVEVHTAVFTDVTMAPLLVRHAAAVRAAGAITAEQETAWVSEQTERARAHRMFLALPIFVASGGLPRA</sequence>
<protein>
    <submittedName>
        <fullName evidence="2">Methyltransferase family protein</fullName>
    </submittedName>
</protein>
<evidence type="ECO:0000313" key="2">
    <source>
        <dbReference type="EMBL" id="RVX47627.1"/>
    </source>
</evidence>
<dbReference type="PANTHER" id="PTHR42912">
    <property type="entry name" value="METHYLTRANSFERASE"/>
    <property type="match status" value="1"/>
</dbReference>
<dbReference type="GO" id="GO:0032259">
    <property type="term" value="P:methylation"/>
    <property type="evidence" value="ECO:0007669"/>
    <property type="project" value="UniProtKB-KW"/>
</dbReference>
<dbReference type="Gene3D" id="3.40.50.150">
    <property type="entry name" value="Vaccinia Virus protein VP39"/>
    <property type="match status" value="1"/>
</dbReference>
<dbReference type="GO" id="GO:0008757">
    <property type="term" value="F:S-adenosylmethionine-dependent methyltransferase activity"/>
    <property type="evidence" value="ECO:0007669"/>
    <property type="project" value="InterPro"/>
</dbReference>
<dbReference type="InterPro" id="IPR013216">
    <property type="entry name" value="Methyltransf_11"/>
</dbReference>
<feature type="domain" description="Methyltransferase type 11" evidence="1">
    <location>
        <begin position="43"/>
        <end position="133"/>
    </location>
</feature>
<evidence type="ECO:0000259" key="1">
    <source>
        <dbReference type="Pfam" id="PF08241"/>
    </source>
</evidence>
<dbReference type="CDD" id="cd02440">
    <property type="entry name" value="AdoMet_MTases"/>
    <property type="match status" value="1"/>
</dbReference>
<dbReference type="InterPro" id="IPR050508">
    <property type="entry name" value="Methyltransf_Superfamily"/>
</dbReference>
<evidence type="ECO:0000313" key="3">
    <source>
        <dbReference type="Proteomes" id="UP000284824"/>
    </source>
</evidence>
<dbReference type="AlphaFoldDB" id="A0A438MP73"/>
<name>A0A438MP73_9ACTN</name>
<gene>
    <name evidence="2" type="ORF">EDD27_10566</name>
</gene>
<dbReference type="Pfam" id="PF08241">
    <property type="entry name" value="Methyltransf_11"/>
    <property type="match status" value="1"/>
</dbReference>
<reference evidence="2 3" key="1">
    <citation type="submission" date="2019-01" db="EMBL/GenBank/DDBJ databases">
        <title>Sequencing the genomes of 1000 actinobacteria strains.</title>
        <authorList>
            <person name="Klenk H.-P."/>
        </authorList>
    </citation>
    <scope>NUCLEOTIDE SEQUENCE [LARGE SCALE GENOMIC DNA]</scope>
    <source>
        <strain evidence="2 3">DSM 43925</strain>
    </source>
</reference>
<dbReference type="SUPFAM" id="SSF53335">
    <property type="entry name" value="S-adenosyl-L-methionine-dependent methyltransferases"/>
    <property type="match status" value="1"/>
</dbReference>
<proteinExistence type="predicted"/>
<accession>A0A438MP73</accession>